<name>A0A2T5MKD7_9GAMM</name>
<keyword evidence="19" id="KW-1185">Reference proteome</keyword>
<dbReference type="InterPro" id="IPR023607">
    <property type="entry name" value="Exodeoxyribonuclease_I"/>
</dbReference>
<dbReference type="InterPro" id="IPR036397">
    <property type="entry name" value="RNaseH_sf"/>
</dbReference>
<keyword evidence="8 13" id="KW-0269">Exonuclease</keyword>
<evidence type="ECO:0000256" key="1">
    <source>
        <dbReference type="ARBA" id="ARBA00000563"/>
    </source>
</evidence>
<evidence type="ECO:0000259" key="16">
    <source>
        <dbReference type="PROSITE" id="PS51784"/>
    </source>
</evidence>
<keyword evidence="7 13" id="KW-0378">Hydrolase</keyword>
<keyword evidence="6 13" id="KW-0227">DNA damage</keyword>
<dbReference type="RefSeq" id="WP_107938754.1">
    <property type="nucleotide sequence ID" value="NZ_QANS01000001.1"/>
</dbReference>
<evidence type="ECO:0000256" key="9">
    <source>
        <dbReference type="ARBA" id="ARBA00022842"/>
    </source>
</evidence>
<feature type="binding site" evidence="15">
    <location>
        <position position="182"/>
    </location>
    <ligand>
        <name>Mg(2+)</name>
        <dbReference type="ChEBI" id="CHEBI:18420"/>
        <label>2</label>
    </ligand>
</feature>
<evidence type="ECO:0000256" key="5">
    <source>
        <dbReference type="ARBA" id="ARBA00022723"/>
    </source>
</evidence>
<dbReference type="GO" id="GO:0006281">
    <property type="term" value="P:DNA repair"/>
    <property type="evidence" value="ECO:0007669"/>
    <property type="project" value="UniProtKB-KW"/>
</dbReference>
<dbReference type="EC" id="3.1.11.1" evidence="2 13"/>
<dbReference type="InterPro" id="IPR013620">
    <property type="entry name" value="Exonuc_1_SH3"/>
</dbReference>
<feature type="binding site" evidence="15">
    <location>
        <position position="11"/>
    </location>
    <ligand>
        <name>Mg(2+)</name>
        <dbReference type="ChEBI" id="CHEBI:18420"/>
        <label>1</label>
    </ligand>
</feature>
<dbReference type="OrthoDB" id="9763470at2"/>
<dbReference type="InterPro" id="IPR058561">
    <property type="entry name" value="Exonuc_1_C"/>
</dbReference>
<evidence type="ECO:0000313" key="18">
    <source>
        <dbReference type="EMBL" id="PTU33047.1"/>
    </source>
</evidence>
<evidence type="ECO:0000256" key="14">
    <source>
        <dbReference type="PIRSR" id="PIRSR000977-1"/>
    </source>
</evidence>
<comment type="cofactor">
    <cofactor evidence="15">
        <name>Mg(2+)</name>
        <dbReference type="ChEBI" id="CHEBI:18420"/>
    </cofactor>
    <text evidence="15">Binds 2 Mg(2+) ions per monomer.</text>
</comment>
<evidence type="ECO:0000313" key="19">
    <source>
        <dbReference type="Proteomes" id="UP000244248"/>
    </source>
</evidence>
<comment type="caution">
    <text evidence="18">The sequence shown here is derived from an EMBL/GenBank/DDBJ whole genome shotgun (WGS) entry which is preliminary data.</text>
</comment>
<dbReference type="CDD" id="cd06138">
    <property type="entry name" value="ExoI_N"/>
    <property type="match status" value="1"/>
</dbReference>
<evidence type="ECO:0000256" key="10">
    <source>
        <dbReference type="ARBA" id="ARBA00023125"/>
    </source>
</evidence>
<keyword evidence="9 15" id="KW-0460">Magnesium</keyword>
<keyword evidence="10" id="KW-0238">DNA-binding</keyword>
<dbReference type="EMBL" id="QANS01000001">
    <property type="protein sequence ID" value="PTU33047.1"/>
    <property type="molecule type" value="Genomic_DNA"/>
</dbReference>
<dbReference type="GO" id="GO:0008310">
    <property type="term" value="F:single-stranded DNA 3'-5' DNA exonuclease activity"/>
    <property type="evidence" value="ECO:0007669"/>
    <property type="project" value="UniProtKB-EC"/>
</dbReference>
<evidence type="ECO:0000256" key="13">
    <source>
        <dbReference type="PIRNR" id="PIRNR000977"/>
    </source>
</evidence>
<keyword evidence="11 13" id="KW-0234">DNA repair</keyword>
<evidence type="ECO:0000256" key="6">
    <source>
        <dbReference type="ARBA" id="ARBA00022763"/>
    </source>
</evidence>
<gene>
    <name evidence="18" type="ORF">CJD38_02770</name>
</gene>
<keyword evidence="5 15" id="KW-0479">Metal-binding</keyword>
<dbReference type="PIRSF" id="PIRSF000977">
    <property type="entry name" value="Exodeoxyribonuclease_I"/>
    <property type="match status" value="1"/>
</dbReference>
<dbReference type="Gene3D" id="1.20.1280.70">
    <property type="entry name" value="Exonuclease ExoI, domain 3"/>
    <property type="match status" value="1"/>
</dbReference>
<dbReference type="InterPro" id="IPR034747">
    <property type="entry name" value="EXOI_SH3"/>
</dbReference>
<evidence type="ECO:0000256" key="12">
    <source>
        <dbReference type="ARBA" id="ARBA00046792"/>
    </source>
</evidence>
<keyword evidence="4 13" id="KW-0540">Nuclease</keyword>
<comment type="catalytic activity">
    <reaction evidence="1 13">
        <text>Exonucleolytic cleavage in the 3'- to 5'-direction to yield nucleoside 5'-phosphates.</text>
        <dbReference type="EC" id="3.1.11.1"/>
    </reaction>
</comment>
<dbReference type="Gene3D" id="3.30.1520.20">
    <property type="entry name" value="Exonuclease ExoI, domain 2"/>
    <property type="match status" value="1"/>
</dbReference>
<dbReference type="NCBIfam" id="NF008746">
    <property type="entry name" value="PRK11779.1"/>
    <property type="match status" value="1"/>
</dbReference>
<evidence type="ECO:0000256" key="15">
    <source>
        <dbReference type="PIRSR" id="PIRSR000977-2"/>
    </source>
</evidence>
<organism evidence="18 19">
    <name type="scientific">Stenotrophobium rhamnosiphilum</name>
    <dbReference type="NCBI Taxonomy" id="2029166"/>
    <lineage>
        <taxon>Bacteria</taxon>
        <taxon>Pseudomonadati</taxon>
        <taxon>Pseudomonadota</taxon>
        <taxon>Gammaproteobacteria</taxon>
        <taxon>Nevskiales</taxon>
        <taxon>Nevskiaceae</taxon>
        <taxon>Stenotrophobium</taxon>
    </lineage>
</organism>
<dbReference type="Pfam" id="PF08411">
    <property type="entry name" value="ExoI_SH3"/>
    <property type="match status" value="1"/>
</dbReference>
<evidence type="ECO:0000256" key="2">
    <source>
        <dbReference type="ARBA" id="ARBA00012108"/>
    </source>
</evidence>
<dbReference type="GO" id="GO:0046872">
    <property type="term" value="F:metal ion binding"/>
    <property type="evidence" value="ECO:0007669"/>
    <property type="project" value="UniProtKB-KW"/>
</dbReference>
<dbReference type="Gene3D" id="1.10.287.1240">
    <property type="match status" value="1"/>
</dbReference>
<feature type="binding site" evidence="15">
    <location>
        <position position="13"/>
    </location>
    <ligand>
        <name>Mg(2+)</name>
        <dbReference type="ChEBI" id="CHEBI:18420"/>
        <label>2</label>
    </ligand>
</feature>
<comment type="subunit">
    <text evidence="12">Monomer. Interacts with ssb (via C-terminus); this interaction stimulates the exonuclease activity by recruiting the enzyme to its substrate.</text>
</comment>
<evidence type="ECO:0000256" key="3">
    <source>
        <dbReference type="ARBA" id="ARBA00019900"/>
    </source>
</evidence>
<dbReference type="SUPFAM" id="SSF53098">
    <property type="entry name" value="Ribonuclease H-like"/>
    <property type="match status" value="1"/>
</dbReference>
<evidence type="ECO:0000256" key="7">
    <source>
        <dbReference type="ARBA" id="ARBA00022801"/>
    </source>
</evidence>
<evidence type="ECO:0000256" key="11">
    <source>
        <dbReference type="ARBA" id="ARBA00023204"/>
    </source>
</evidence>
<feature type="domain" description="ExoI C-terminal" evidence="17">
    <location>
        <begin position="355"/>
        <end position="476"/>
    </location>
</feature>
<reference evidence="18 19" key="1">
    <citation type="submission" date="2018-04" db="EMBL/GenBank/DDBJ databases">
        <title>Novel species isolated from glacier.</title>
        <authorList>
            <person name="Liu Q."/>
            <person name="Xin Y.-H."/>
        </authorList>
    </citation>
    <scope>NUCLEOTIDE SEQUENCE [LARGE SCALE GENOMIC DNA]</scope>
    <source>
        <strain evidence="18 19">GT1R17</strain>
    </source>
</reference>
<dbReference type="Proteomes" id="UP000244248">
    <property type="component" value="Unassembled WGS sequence"/>
</dbReference>
<accession>A0A2T5MKD7</accession>
<dbReference type="InterPro" id="IPR012337">
    <property type="entry name" value="RNaseH-like_sf"/>
</dbReference>
<dbReference type="AlphaFoldDB" id="A0A2T5MKD7"/>
<dbReference type="FunFam" id="3.30.420.10:FF:000033">
    <property type="entry name" value="Exodeoxyribonuclease I"/>
    <property type="match status" value="1"/>
</dbReference>
<dbReference type="InterPro" id="IPR038649">
    <property type="entry name" value="EXOI_SH3_sf"/>
</dbReference>
<protein>
    <recommendedName>
        <fullName evidence="3 13">Exodeoxyribonuclease I</fullName>
        <ecNumber evidence="2 13">3.1.11.1</ecNumber>
    </recommendedName>
</protein>
<dbReference type="GO" id="GO:0003677">
    <property type="term" value="F:DNA binding"/>
    <property type="evidence" value="ECO:0007669"/>
    <property type="project" value="UniProtKB-KW"/>
</dbReference>
<dbReference type="PROSITE" id="PS51784">
    <property type="entry name" value="EXOI_SH3"/>
    <property type="match status" value="1"/>
</dbReference>
<evidence type="ECO:0000256" key="8">
    <source>
        <dbReference type="ARBA" id="ARBA00022839"/>
    </source>
</evidence>
<sequence length="483" mass="54850">MTSPASFFWHDYETFGADPARDRPSQFAGRRTDAELNPIGEPLMVYCKPVLDVLPHPDACLITGITPQQALAKGVPEPEFARQILEAFSQPGTCAAGYNSIRFDDEVSRNLFYRNFYDPYQREWFGGNSRWDLLDVMRLWHALRPEGLDWPKREDGATSFKLGHLSAANGIVHEHAHDALSDVDATIGLARALRKAQPRLFEHALKLRDKKFAATLFNLRELTPVLHVSAKISAARGCISVIAPLAMHPTNNNQVITYDLSVDPTELLELDEDELYDRVFTSEADLPEGMTRIPLKGVHLNKSPMLAPLSTLNPDQAERWGIDLNRCQEHRAILLRAREALAEKVRTVFSAPEYDERDPELSIYGGFLPDADKPRLQRVRDSAPEALTQFQGMFSDARYNELLFRYRARNYPKTLNADEQGQWHEFVTRKLDFDTGLASLTLEQYQDLLTEYQTLEKDPARRAILDALAAWPQESGLLDFLKN</sequence>
<proteinExistence type="predicted"/>
<evidence type="ECO:0000259" key="17">
    <source>
        <dbReference type="PROSITE" id="PS51785"/>
    </source>
</evidence>
<feature type="binding site" evidence="14">
    <location>
        <position position="13"/>
    </location>
    <ligand>
        <name>substrate</name>
    </ligand>
</feature>
<evidence type="ECO:0000256" key="4">
    <source>
        <dbReference type="ARBA" id="ARBA00022722"/>
    </source>
</evidence>
<dbReference type="PROSITE" id="PS51785">
    <property type="entry name" value="EXOI_C"/>
    <property type="match status" value="1"/>
</dbReference>
<dbReference type="InterPro" id="IPR013520">
    <property type="entry name" value="Ribonucl_H"/>
</dbReference>
<dbReference type="Pfam" id="PF00929">
    <property type="entry name" value="RNase_T"/>
    <property type="match status" value="1"/>
</dbReference>
<feature type="binding site" evidence="14">
    <location>
        <position position="161"/>
    </location>
    <ligand>
        <name>substrate</name>
    </ligand>
</feature>
<dbReference type="Pfam" id="PF26016">
    <property type="entry name" value="ExoI_C"/>
    <property type="match status" value="1"/>
</dbReference>
<feature type="domain" description="ExoI SH3-like" evidence="16">
    <location>
        <begin position="198"/>
        <end position="353"/>
    </location>
</feature>
<dbReference type="Gene3D" id="3.30.420.10">
    <property type="entry name" value="Ribonuclease H-like superfamily/Ribonuclease H"/>
    <property type="match status" value="1"/>
</dbReference>